<evidence type="ECO:0000313" key="4">
    <source>
        <dbReference type="Proteomes" id="UP001046870"/>
    </source>
</evidence>
<comment type="caution">
    <text evidence="3">The sequence shown here is derived from an EMBL/GenBank/DDBJ whole genome shotgun (WGS) entry which is preliminary data.</text>
</comment>
<organism evidence="3 4">
    <name type="scientific">Megalops atlanticus</name>
    <name type="common">Tarpon</name>
    <name type="synonym">Clupea gigantea</name>
    <dbReference type="NCBI Taxonomy" id="7932"/>
    <lineage>
        <taxon>Eukaryota</taxon>
        <taxon>Metazoa</taxon>
        <taxon>Chordata</taxon>
        <taxon>Craniata</taxon>
        <taxon>Vertebrata</taxon>
        <taxon>Euteleostomi</taxon>
        <taxon>Actinopterygii</taxon>
        <taxon>Neopterygii</taxon>
        <taxon>Teleostei</taxon>
        <taxon>Elopiformes</taxon>
        <taxon>Megalopidae</taxon>
        <taxon>Megalops</taxon>
    </lineage>
</organism>
<keyword evidence="1" id="KW-0175">Coiled coil</keyword>
<gene>
    <name evidence="3" type="ORF">MATL_G00186320</name>
</gene>
<feature type="region of interest" description="Disordered" evidence="2">
    <location>
        <begin position="209"/>
        <end position="231"/>
    </location>
</feature>
<sequence length="231" mass="25219">MSHCAAFQTQLASIMDVLAKAVVAEMLKLIPKAEVGSSAALGLDMARGQSANQSPKKSQLMETDLRTVQLVAIMEILVKEALDKIGKLVDEGCAVLRLEMSRSQNENEELKKKLLLMESELKTTRRHGKLRTQEVSADKPSRSVGVQAGAEFTTVSDSEEHHSTMELCSDGEPTAVVEDTPLHSVITCDKSTDMDDRPASLLVKCPQLEMSPVNSDSQRGLKMNHQSKSEV</sequence>
<name>A0A9D3T5H4_MEGAT</name>
<evidence type="ECO:0000256" key="2">
    <source>
        <dbReference type="SAM" id="MobiDB-lite"/>
    </source>
</evidence>
<proteinExistence type="predicted"/>
<protein>
    <submittedName>
        <fullName evidence="3">Uncharacterized protein</fullName>
    </submittedName>
</protein>
<dbReference type="OrthoDB" id="8963784at2759"/>
<reference evidence="3" key="1">
    <citation type="submission" date="2021-01" db="EMBL/GenBank/DDBJ databases">
        <authorList>
            <person name="Zahm M."/>
            <person name="Roques C."/>
            <person name="Cabau C."/>
            <person name="Klopp C."/>
            <person name="Donnadieu C."/>
            <person name="Jouanno E."/>
            <person name="Lampietro C."/>
            <person name="Louis A."/>
            <person name="Herpin A."/>
            <person name="Echchiki A."/>
            <person name="Berthelot C."/>
            <person name="Parey E."/>
            <person name="Roest-Crollius H."/>
            <person name="Braasch I."/>
            <person name="Postlethwait J."/>
            <person name="Bobe J."/>
            <person name="Montfort J."/>
            <person name="Bouchez O."/>
            <person name="Begum T."/>
            <person name="Mejri S."/>
            <person name="Adams A."/>
            <person name="Chen W.-J."/>
            <person name="Guiguen Y."/>
        </authorList>
    </citation>
    <scope>NUCLEOTIDE SEQUENCE</scope>
    <source>
        <strain evidence="3">YG-15Mar2019-1</strain>
        <tissue evidence="3">Brain</tissue>
    </source>
</reference>
<dbReference type="EMBL" id="JAFDVH010000016">
    <property type="protein sequence ID" value="KAG7462584.1"/>
    <property type="molecule type" value="Genomic_DNA"/>
</dbReference>
<accession>A0A9D3T5H4</accession>
<evidence type="ECO:0000256" key="1">
    <source>
        <dbReference type="SAM" id="Coils"/>
    </source>
</evidence>
<dbReference type="AlphaFoldDB" id="A0A9D3T5H4"/>
<evidence type="ECO:0000313" key="3">
    <source>
        <dbReference type="EMBL" id="KAG7462584.1"/>
    </source>
</evidence>
<keyword evidence="4" id="KW-1185">Reference proteome</keyword>
<dbReference type="Proteomes" id="UP001046870">
    <property type="component" value="Chromosome 16"/>
</dbReference>
<feature type="coiled-coil region" evidence="1">
    <location>
        <begin position="93"/>
        <end position="127"/>
    </location>
</feature>